<name>A0A2B7Z103_POLH7</name>
<dbReference type="PANTHER" id="PTHR13085">
    <property type="entry name" value="MICROSOMAL SIGNAL PEPTIDASE 25 KDA SUBUNIT"/>
    <property type="match status" value="1"/>
</dbReference>
<gene>
    <name evidence="10" type="ORF">AJ80_01574</name>
</gene>
<reference evidence="10 11" key="1">
    <citation type="submission" date="2017-10" db="EMBL/GenBank/DDBJ databases">
        <title>Comparative genomics in systemic dimorphic fungi from Ajellomycetaceae.</title>
        <authorList>
            <person name="Munoz J.F."/>
            <person name="Mcewen J.G."/>
            <person name="Clay O.K."/>
            <person name="Cuomo C.A."/>
        </authorList>
    </citation>
    <scope>NUCLEOTIDE SEQUENCE [LARGE SCALE GENOMIC DNA]</scope>
    <source>
        <strain evidence="10 11">UAMH7299</strain>
    </source>
</reference>
<sequence length="186" mass="20571">MASSTTIPVYSLADLKNTTDDAITPYLTNLPKPTPSFTVSNFKSNVRLALGYSAVAISGVSFYIDRKHGWQATQAWIVWAVAVYFALNLALTAWIWGVEAGQVFEGSRGGETLQIRSSTKKKYSPIYTLTINHTSPTGEIRQNSTVSAPFTQWFSAGGTFHREPFREWLASEIKALNSGGEEKKKR</sequence>
<evidence type="ECO:0000256" key="6">
    <source>
        <dbReference type="ARBA" id="ARBA00022989"/>
    </source>
</evidence>
<evidence type="ECO:0000256" key="7">
    <source>
        <dbReference type="ARBA" id="ARBA00023136"/>
    </source>
</evidence>
<comment type="similarity">
    <text evidence="2">Belongs to the SPCS2 family.</text>
</comment>
<dbReference type="EMBL" id="PDNA01000013">
    <property type="protein sequence ID" value="PGH26808.1"/>
    <property type="molecule type" value="Genomic_DNA"/>
</dbReference>
<dbReference type="GO" id="GO:0045047">
    <property type="term" value="P:protein targeting to ER"/>
    <property type="evidence" value="ECO:0007669"/>
    <property type="project" value="TreeGrafter"/>
</dbReference>
<dbReference type="InterPro" id="IPR009582">
    <property type="entry name" value="Spc2/SPCS2"/>
</dbReference>
<keyword evidence="6 9" id="KW-1133">Transmembrane helix</keyword>
<evidence type="ECO:0000256" key="9">
    <source>
        <dbReference type="SAM" id="Phobius"/>
    </source>
</evidence>
<feature type="transmembrane region" description="Helical" evidence="9">
    <location>
        <begin position="46"/>
        <end position="64"/>
    </location>
</feature>
<keyword evidence="7 9" id="KW-0472">Membrane</keyword>
<dbReference type="GO" id="GO:0006465">
    <property type="term" value="P:signal peptide processing"/>
    <property type="evidence" value="ECO:0007669"/>
    <property type="project" value="InterPro"/>
</dbReference>
<dbReference type="GO" id="GO:0005787">
    <property type="term" value="C:signal peptidase complex"/>
    <property type="evidence" value="ECO:0007669"/>
    <property type="project" value="InterPro"/>
</dbReference>
<evidence type="ECO:0000256" key="1">
    <source>
        <dbReference type="ARBA" id="ARBA00004477"/>
    </source>
</evidence>
<evidence type="ECO:0000256" key="2">
    <source>
        <dbReference type="ARBA" id="ARBA00007324"/>
    </source>
</evidence>
<dbReference type="PANTHER" id="PTHR13085:SF0">
    <property type="entry name" value="SIGNAL PEPTIDASE COMPLEX SUBUNIT 2"/>
    <property type="match status" value="1"/>
</dbReference>
<keyword evidence="5" id="KW-0256">Endoplasmic reticulum</keyword>
<evidence type="ECO:0000256" key="5">
    <source>
        <dbReference type="ARBA" id="ARBA00022824"/>
    </source>
</evidence>
<proteinExistence type="inferred from homology"/>
<protein>
    <recommendedName>
        <fullName evidence="3">Signal peptidase complex subunit 2</fullName>
    </recommendedName>
</protein>
<organism evidence="10 11">
    <name type="scientific">Polytolypa hystricis (strain UAMH7299)</name>
    <dbReference type="NCBI Taxonomy" id="1447883"/>
    <lineage>
        <taxon>Eukaryota</taxon>
        <taxon>Fungi</taxon>
        <taxon>Dikarya</taxon>
        <taxon>Ascomycota</taxon>
        <taxon>Pezizomycotina</taxon>
        <taxon>Eurotiomycetes</taxon>
        <taxon>Eurotiomycetidae</taxon>
        <taxon>Onygenales</taxon>
        <taxon>Onygenales incertae sedis</taxon>
        <taxon>Polytolypa</taxon>
    </lineage>
</organism>
<dbReference type="Proteomes" id="UP000224634">
    <property type="component" value="Unassembled WGS sequence"/>
</dbReference>
<evidence type="ECO:0000313" key="11">
    <source>
        <dbReference type="Proteomes" id="UP000224634"/>
    </source>
</evidence>
<dbReference type="OrthoDB" id="29558at2759"/>
<feature type="transmembrane region" description="Helical" evidence="9">
    <location>
        <begin position="76"/>
        <end position="97"/>
    </location>
</feature>
<dbReference type="STRING" id="1447883.A0A2B7Z103"/>
<keyword evidence="11" id="KW-1185">Reference proteome</keyword>
<comment type="subcellular location">
    <subcellularLocation>
        <location evidence="1">Endoplasmic reticulum membrane</location>
        <topology evidence="1">Multi-pass membrane protein</topology>
    </subcellularLocation>
</comment>
<evidence type="ECO:0000256" key="8">
    <source>
        <dbReference type="ARBA" id="ARBA00045608"/>
    </source>
</evidence>
<accession>A0A2B7Z103</accession>
<keyword evidence="4 9" id="KW-0812">Transmembrane</keyword>
<evidence type="ECO:0000256" key="4">
    <source>
        <dbReference type="ARBA" id="ARBA00022692"/>
    </source>
</evidence>
<comment type="caution">
    <text evidence="10">The sequence shown here is derived from an EMBL/GenBank/DDBJ whole genome shotgun (WGS) entry which is preliminary data.</text>
</comment>
<dbReference type="Pfam" id="PF06703">
    <property type="entry name" value="SPC25"/>
    <property type="match status" value="1"/>
</dbReference>
<comment type="function">
    <text evidence="8">Component of the signal peptidase complex (SPC) which catalyzes the cleavage of N-terminal signal sequences from nascent proteins as they are translocated into the lumen of the endoplasmic reticulum. Enhances the enzymatic activity of SPC and facilitates the interactions between different components of the translocation site.</text>
</comment>
<evidence type="ECO:0000256" key="3">
    <source>
        <dbReference type="ARBA" id="ARBA00017057"/>
    </source>
</evidence>
<evidence type="ECO:0000313" key="10">
    <source>
        <dbReference type="EMBL" id="PGH26808.1"/>
    </source>
</evidence>
<dbReference type="AlphaFoldDB" id="A0A2B7Z103"/>